<evidence type="ECO:0000313" key="1">
    <source>
        <dbReference type="EMBL" id="SFP34282.1"/>
    </source>
</evidence>
<evidence type="ECO:0000313" key="2">
    <source>
        <dbReference type="Proteomes" id="UP000199227"/>
    </source>
</evidence>
<dbReference type="Proteomes" id="UP000199227">
    <property type="component" value="Unassembled WGS sequence"/>
</dbReference>
<gene>
    <name evidence="1" type="ORF">SAMN05216234_1161</name>
</gene>
<proteinExistence type="predicted"/>
<organism evidence="1 2">
    <name type="scientific">Hydrogenimonas thermophila</name>
    <dbReference type="NCBI Taxonomy" id="223786"/>
    <lineage>
        <taxon>Bacteria</taxon>
        <taxon>Pseudomonadati</taxon>
        <taxon>Campylobacterota</taxon>
        <taxon>Epsilonproteobacteria</taxon>
        <taxon>Campylobacterales</taxon>
        <taxon>Hydrogenimonadaceae</taxon>
        <taxon>Hydrogenimonas</taxon>
    </lineage>
</organism>
<name>A0A1I5PJH0_9BACT</name>
<keyword evidence="2" id="KW-1185">Reference proteome</keyword>
<feature type="non-terminal residue" evidence="1">
    <location>
        <position position="1"/>
    </location>
</feature>
<dbReference type="AlphaFoldDB" id="A0A1I5PJH0"/>
<dbReference type="EMBL" id="FOXB01000016">
    <property type="protein sequence ID" value="SFP34282.1"/>
    <property type="molecule type" value="Genomic_DNA"/>
</dbReference>
<sequence>KKEALIITARKLLQIIYAIYVHNTPYDPKRVFVAQPTK</sequence>
<reference evidence="1 2" key="1">
    <citation type="submission" date="2016-10" db="EMBL/GenBank/DDBJ databases">
        <authorList>
            <person name="de Groot N.N."/>
        </authorList>
    </citation>
    <scope>NUCLEOTIDE SEQUENCE [LARGE SCALE GENOMIC DNA]</scope>
    <source>
        <strain evidence="1 2">EP1-55-1</strain>
    </source>
</reference>
<evidence type="ECO:0008006" key="3">
    <source>
        <dbReference type="Google" id="ProtNLM"/>
    </source>
</evidence>
<accession>A0A1I5PJH0</accession>
<protein>
    <recommendedName>
        <fullName evidence="3">IS110 family transposase</fullName>
    </recommendedName>
</protein>